<dbReference type="EMBL" id="JAHJDP010000096">
    <property type="protein sequence ID" value="MBU2692572.1"/>
    <property type="molecule type" value="Genomic_DNA"/>
</dbReference>
<dbReference type="Pfam" id="PF13860">
    <property type="entry name" value="FlgD_ig"/>
    <property type="match status" value="1"/>
</dbReference>
<evidence type="ECO:0000313" key="4">
    <source>
        <dbReference type="Proteomes" id="UP000777784"/>
    </source>
</evidence>
<protein>
    <recommendedName>
        <fullName evidence="2">Fibronectin type-III domain-containing protein</fullName>
    </recommendedName>
</protein>
<dbReference type="Gene3D" id="2.60.40.10">
    <property type="entry name" value="Immunoglobulins"/>
    <property type="match status" value="5"/>
</dbReference>
<feature type="domain" description="Fibronectin type-III" evidence="2">
    <location>
        <begin position="399"/>
        <end position="488"/>
    </location>
</feature>
<dbReference type="InterPro" id="IPR025965">
    <property type="entry name" value="FlgD/Vpr_Ig-like"/>
</dbReference>
<gene>
    <name evidence="3" type="ORF">KJ970_16785</name>
</gene>
<dbReference type="Proteomes" id="UP000777784">
    <property type="component" value="Unassembled WGS sequence"/>
</dbReference>
<dbReference type="PANTHER" id="PTHR47135:SF1">
    <property type="entry name" value="FIBRONECTIN TYPE III DOMAIN-CONTAINING PROTEIN 7"/>
    <property type="match status" value="1"/>
</dbReference>
<accession>A0A948W4T5</accession>
<dbReference type="PROSITE" id="PS50853">
    <property type="entry name" value="FN3"/>
    <property type="match status" value="1"/>
</dbReference>
<organism evidence="3 4">
    <name type="scientific">Eiseniibacteriota bacterium</name>
    <dbReference type="NCBI Taxonomy" id="2212470"/>
    <lineage>
        <taxon>Bacteria</taxon>
        <taxon>Candidatus Eiseniibacteriota</taxon>
    </lineage>
</organism>
<keyword evidence="1" id="KW-0732">Signal</keyword>
<feature type="signal peptide" evidence="1">
    <location>
        <begin position="1"/>
        <end position="22"/>
    </location>
</feature>
<dbReference type="CDD" id="cd00063">
    <property type="entry name" value="FN3"/>
    <property type="match status" value="1"/>
</dbReference>
<dbReference type="SMART" id="SM00060">
    <property type="entry name" value="FN3"/>
    <property type="match status" value="3"/>
</dbReference>
<feature type="chain" id="PRO_5036853270" description="Fibronectin type-III domain-containing protein" evidence="1">
    <location>
        <begin position="23"/>
        <end position="582"/>
    </location>
</feature>
<name>A0A948W4T5_UNCEI</name>
<dbReference type="PANTHER" id="PTHR47135">
    <property type="entry name" value="FIBRONECTIN TYPE III DOMAIN-CONTAINING PROTEIN 7"/>
    <property type="match status" value="1"/>
</dbReference>
<dbReference type="InterPro" id="IPR003961">
    <property type="entry name" value="FN3_dom"/>
</dbReference>
<dbReference type="SUPFAM" id="SSF49265">
    <property type="entry name" value="Fibronectin type III"/>
    <property type="match status" value="2"/>
</dbReference>
<evidence type="ECO:0000313" key="3">
    <source>
        <dbReference type="EMBL" id="MBU2692572.1"/>
    </source>
</evidence>
<reference evidence="3" key="1">
    <citation type="submission" date="2021-05" db="EMBL/GenBank/DDBJ databases">
        <title>Energy efficiency and biological interactions define the core microbiome of deep oligotrophic groundwater.</title>
        <authorList>
            <person name="Mehrshad M."/>
            <person name="Lopez-Fernandez M."/>
            <person name="Bell E."/>
            <person name="Bernier-Latmani R."/>
            <person name="Bertilsson S."/>
            <person name="Dopson M."/>
        </authorList>
    </citation>
    <scope>NUCLEOTIDE SEQUENCE</scope>
    <source>
        <strain evidence="3">Modern_marine.mb.64</strain>
    </source>
</reference>
<evidence type="ECO:0000259" key="2">
    <source>
        <dbReference type="PROSITE" id="PS50853"/>
    </source>
</evidence>
<evidence type="ECO:0000256" key="1">
    <source>
        <dbReference type="SAM" id="SignalP"/>
    </source>
</evidence>
<proteinExistence type="predicted"/>
<dbReference type="Gene3D" id="2.60.40.4070">
    <property type="match status" value="1"/>
</dbReference>
<sequence length="582" mass="63056">MMTRPILALILIPVLVSPCLSANSRLTPPDLLNPPDGQDCIGDWTPLVWGPVDGALGYEVQFGEGCGAGQVYTASAPPFSAVFLEAGKVYSWRVRVQGDNGDWSPFSDCFEFMTQPQTPAPTLLQPPDHSSCLPAELTLDWADVEGAVGYRVQIGWECGAGSETVVNSSRLPVAGLTPGVGHWWHVQAKNECGYWGDYSDCFLFSTDSDAPSPPALASPEDRALICQSWAGLYWAAAQRAVQYRLQIGTECGSGAEYITNEGWFPYTNLDSGETYYWRLCARSLCSDWGEYSECRSFIASPAALAAPHLCSPESGSICVPVSGVLEWLPVTGATSYVVQLDPECGGGEQVEVTSSQFAYEGLDPGVNYHWRVKALNECETPGAFSACDVFMTDVQDIDPPVLLSPADGAGSMGTSWVLSWEPVEHASGYRIQIGKACGQGEEVQISGTEYKYRFLEPSTTYYWRVCALTPCGNVGDYSGCFTFATTSDPKGILNISELGPNPVCNDLKLEVYSGAVQNLGVYVYDTTGRLVRVVAHGLFDGGPHRFTWDRCHDNGEELPSGVYFVVARAGKAQVGRRVVLLR</sequence>
<comment type="caution">
    <text evidence="3">The sequence shown here is derived from an EMBL/GenBank/DDBJ whole genome shotgun (WGS) entry which is preliminary data.</text>
</comment>
<dbReference type="InterPro" id="IPR013783">
    <property type="entry name" value="Ig-like_fold"/>
</dbReference>
<dbReference type="AlphaFoldDB" id="A0A948W4T5"/>
<dbReference type="InterPro" id="IPR036116">
    <property type="entry name" value="FN3_sf"/>
</dbReference>